<feature type="binding site" evidence="4">
    <location>
        <position position="71"/>
    </location>
    <ligand>
        <name>Zn(2+)</name>
        <dbReference type="ChEBI" id="CHEBI:29105"/>
    </ligand>
</feature>
<gene>
    <name evidence="6" type="ORF">EDD72_12050</name>
</gene>
<feature type="active site" evidence="4">
    <location>
        <position position="68"/>
    </location>
</feature>
<evidence type="ECO:0000256" key="3">
    <source>
        <dbReference type="ARBA" id="ARBA00022833"/>
    </source>
</evidence>
<dbReference type="SMART" id="SM00731">
    <property type="entry name" value="SprT"/>
    <property type="match status" value="1"/>
</dbReference>
<accession>A0A4R3K9H5</accession>
<evidence type="ECO:0000313" key="7">
    <source>
        <dbReference type="Proteomes" id="UP000295788"/>
    </source>
</evidence>
<feature type="domain" description="SprT-like" evidence="5">
    <location>
        <begin position="4"/>
        <end position="148"/>
    </location>
</feature>
<dbReference type="EMBL" id="SMAB01000020">
    <property type="protein sequence ID" value="TCS79578.1"/>
    <property type="molecule type" value="Genomic_DNA"/>
</dbReference>
<dbReference type="Proteomes" id="UP000295788">
    <property type="component" value="Unassembled WGS sequence"/>
</dbReference>
<evidence type="ECO:0000256" key="2">
    <source>
        <dbReference type="ARBA" id="ARBA00022723"/>
    </source>
</evidence>
<keyword evidence="7" id="KW-1185">Reference proteome</keyword>
<dbReference type="RefSeq" id="WP_132770121.1">
    <property type="nucleotide sequence ID" value="NZ_SMAB01000020.1"/>
</dbReference>
<comment type="similarity">
    <text evidence="4">Belongs to the SprT family.</text>
</comment>
<name>A0A4R3K9H5_9BACI</name>
<sequence>MEQKELQKLVEQISLKYFSLPFLHQATFNPRLKTTGGRYLTKSHHLEFNRKSYEQYGIEELVQIIKHELCHYHLHLQGKGYKHKDREFKQCLEQTGGSRYSKPLVKSNERPYRYRLICQKCGQTYLRKYKIKLNRYRCGKCKGPLMMKKID</sequence>
<feature type="binding site" evidence="4">
    <location>
        <position position="67"/>
    </location>
    <ligand>
        <name>Zn(2+)</name>
        <dbReference type="ChEBI" id="CHEBI:29105"/>
    </ligand>
</feature>
<dbReference type="NCBIfam" id="NF003339">
    <property type="entry name" value="PRK04351.1"/>
    <property type="match status" value="1"/>
</dbReference>
<proteinExistence type="inferred from homology"/>
<evidence type="ECO:0000256" key="4">
    <source>
        <dbReference type="HAMAP-Rule" id="MF_00745"/>
    </source>
</evidence>
<comment type="caution">
    <text evidence="6">The sequence shown here is derived from an EMBL/GenBank/DDBJ whole genome shotgun (WGS) entry which is preliminary data.</text>
</comment>
<keyword evidence="2 4" id="KW-0479">Metal-binding</keyword>
<dbReference type="Pfam" id="PF10263">
    <property type="entry name" value="SprT-like"/>
    <property type="match status" value="1"/>
</dbReference>
<dbReference type="AlphaFoldDB" id="A0A4R3K9H5"/>
<evidence type="ECO:0000259" key="5">
    <source>
        <dbReference type="SMART" id="SM00731"/>
    </source>
</evidence>
<dbReference type="InterPro" id="IPR023524">
    <property type="entry name" value="Uncharacterised_SprT-like"/>
</dbReference>
<dbReference type="GO" id="GO:0006950">
    <property type="term" value="P:response to stress"/>
    <property type="evidence" value="ECO:0007669"/>
    <property type="project" value="UniProtKB-ARBA"/>
</dbReference>
<evidence type="ECO:0000256" key="1">
    <source>
        <dbReference type="ARBA" id="ARBA00022490"/>
    </source>
</evidence>
<dbReference type="OrthoDB" id="9799909at2"/>
<dbReference type="GO" id="GO:0005737">
    <property type="term" value="C:cytoplasm"/>
    <property type="evidence" value="ECO:0007669"/>
    <property type="project" value="UniProtKB-SubCell"/>
</dbReference>
<keyword evidence="1 4" id="KW-0963">Cytoplasm</keyword>
<evidence type="ECO:0000313" key="6">
    <source>
        <dbReference type="EMBL" id="TCS79578.1"/>
    </source>
</evidence>
<dbReference type="InterPro" id="IPR006640">
    <property type="entry name" value="SprT-like_domain"/>
</dbReference>
<organism evidence="6 7">
    <name type="scientific">Tepidibacillus fermentans</name>
    <dbReference type="NCBI Taxonomy" id="1281767"/>
    <lineage>
        <taxon>Bacteria</taxon>
        <taxon>Bacillati</taxon>
        <taxon>Bacillota</taxon>
        <taxon>Bacilli</taxon>
        <taxon>Bacillales</taxon>
        <taxon>Bacillaceae</taxon>
        <taxon>Tepidibacillus</taxon>
    </lineage>
</organism>
<dbReference type="GO" id="GO:0008270">
    <property type="term" value="F:zinc ion binding"/>
    <property type="evidence" value="ECO:0007669"/>
    <property type="project" value="UniProtKB-UniRule"/>
</dbReference>
<dbReference type="HAMAP" id="MF_00745">
    <property type="entry name" value="SprT_like"/>
    <property type="match status" value="1"/>
</dbReference>
<reference evidence="6 7" key="1">
    <citation type="submission" date="2019-03" db="EMBL/GenBank/DDBJ databases">
        <title>Genomic Encyclopedia of Type Strains, Phase IV (KMG-IV): sequencing the most valuable type-strain genomes for metagenomic binning, comparative biology and taxonomic classification.</title>
        <authorList>
            <person name="Goeker M."/>
        </authorList>
    </citation>
    <scope>NUCLEOTIDE SEQUENCE [LARGE SCALE GENOMIC DNA]</scope>
    <source>
        <strain evidence="6 7">DSM 23802</strain>
    </source>
</reference>
<comment type="subcellular location">
    <subcellularLocation>
        <location evidence="4">Cytoplasm</location>
    </subcellularLocation>
</comment>
<keyword evidence="3 4" id="KW-0862">Zinc</keyword>
<comment type="cofactor">
    <cofactor evidence="4">
        <name>Zn(2+)</name>
        <dbReference type="ChEBI" id="CHEBI:29105"/>
    </cofactor>
    <text evidence="4">Binds 1 zinc ion.</text>
</comment>
<protein>
    <recommendedName>
        <fullName evidence="4">Protein SprT-like</fullName>
    </recommendedName>
</protein>